<reference evidence="1 2" key="1">
    <citation type="journal article" date="2019" name="Nat. Ecol. Evol.">
        <title>Megaphylogeny resolves global patterns of mushroom evolution.</title>
        <authorList>
            <person name="Varga T."/>
            <person name="Krizsan K."/>
            <person name="Foldi C."/>
            <person name="Dima B."/>
            <person name="Sanchez-Garcia M."/>
            <person name="Sanchez-Ramirez S."/>
            <person name="Szollosi G.J."/>
            <person name="Szarkandi J.G."/>
            <person name="Papp V."/>
            <person name="Albert L."/>
            <person name="Andreopoulos W."/>
            <person name="Angelini C."/>
            <person name="Antonin V."/>
            <person name="Barry K.W."/>
            <person name="Bougher N.L."/>
            <person name="Buchanan P."/>
            <person name="Buyck B."/>
            <person name="Bense V."/>
            <person name="Catcheside P."/>
            <person name="Chovatia M."/>
            <person name="Cooper J."/>
            <person name="Damon W."/>
            <person name="Desjardin D."/>
            <person name="Finy P."/>
            <person name="Geml J."/>
            <person name="Haridas S."/>
            <person name="Hughes K."/>
            <person name="Justo A."/>
            <person name="Karasinski D."/>
            <person name="Kautmanova I."/>
            <person name="Kiss B."/>
            <person name="Kocsube S."/>
            <person name="Kotiranta H."/>
            <person name="LaButti K.M."/>
            <person name="Lechner B.E."/>
            <person name="Liimatainen K."/>
            <person name="Lipzen A."/>
            <person name="Lukacs Z."/>
            <person name="Mihaltcheva S."/>
            <person name="Morgado L.N."/>
            <person name="Niskanen T."/>
            <person name="Noordeloos M.E."/>
            <person name="Ohm R.A."/>
            <person name="Ortiz-Santana B."/>
            <person name="Ovrebo C."/>
            <person name="Racz N."/>
            <person name="Riley R."/>
            <person name="Savchenko A."/>
            <person name="Shiryaev A."/>
            <person name="Soop K."/>
            <person name="Spirin V."/>
            <person name="Szebenyi C."/>
            <person name="Tomsovsky M."/>
            <person name="Tulloss R.E."/>
            <person name="Uehling J."/>
            <person name="Grigoriev I.V."/>
            <person name="Vagvolgyi C."/>
            <person name="Papp T."/>
            <person name="Martin F.M."/>
            <person name="Miettinen O."/>
            <person name="Hibbett D.S."/>
            <person name="Nagy L.G."/>
        </authorList>
    </citation>
    <scope>NUCLEOTIDE SEQUENCE [LARGE SCALE GENOMIC DNA]</scope>
    <source>
        <strain evidence="1 2">CBS 166.37</strain>
    </source>
</reference>
<name>A0A5C3MH56_9AGAR</name>
<dbReference type="AlphaFoldDB" id="A0A5C3MH56"/>
<evidence type="ECO:0008006" key="3">
    <source>
        <dbReference type="Google" id="ProtNLM"/>
    </source>
</evidence>
<gene>
    <name evidence="1" type="ORF">BDQ12DRAFT_672646</name>
</gene>
<keyword evidence="2" id="KW-1185">Reference proteome</keyword>
<dbReference type="EMBL" id="ML213590">
    <property type="protein sequence ID" value="TFK44247.1"/>
    <property type="molecule type" value="Genomic_DNA"/>
</dbReference>
<accession>A0A5C3MH56</accession>
<proteinExistence type="predicted"/>
<sequence length="520" mass="58826">MSHSIHPVTKGGAESKELTLSSLDEIIQRLRIEQESLAIRFAEVDAAVRHAEVQRAKILNETVRVCGIIPEILSTIFEFAKSMVEWDFDDAQSYYEGDDTASGIPFELVISHTCSHFRNVAIGTHRLWTSIRITPGTRLESVAAYIARSGSCLLDMRIDLSGCVHTPGGLTMKMIDMILPEAYRWKRLEIASSREGEDTPLIKRLCDREVPALEHLSICVDEIESADRSIVDGSSTQPHIFTRGAPKLSFVRLRGVGMHFFRPPLTSVITLHLDQTRPISMPYPRLREILTASPRLEYLSIYGDIIEQDSWAGEQSPVDLPALKSLRICGVGGKVYSGLLLAINAPLLESLILKAVLEHDIDRFLESADVTRFPRMQALTFCDFDLSSFAYKNIFRAFPAITTFTSFYSYANTSTVSKLLVQDPEDVPSPDTRVPWPKLHTLTFLFDLNDEDCLEDVVERRKVSGFPLGRLRLGTTYQEAFLELCDESNIREQVVMESFSNLDRWPPNRDYLDHYDILFE</sequence>
<evidence type="ECO:0000313" key="1">
    <source>
        <dbReference type="EMBL" id="TFK44247.1"/>
    </source>
</evidence>
<dbReference type="Gene3D" id="3.80.10.10">
    <property type="entry name" value="Ribonuclease Inhibitor"/>
    <property type="match status" value="1"/>
</dbReference>
<dbReference type="InterPro" id="IPR032675">
    <property type="entry name" value="LRR_dom_sf"/>
</dbReference>
<dbReference type="Proteomes" id="UP000308652">
    <property type="component" value="Unassembled WGS sequence"/>
</dbReference>
<evidence type="ECO:0000313" key="2">
    <source>
        <dbReference type="Proteomes" id="UP000308652"/>
    </source>
</evidence>
<organism evidence="1 2">
    <name type="scientific">Crucibulum laeve</name>
    <dbReference type="NCBI Taxonomy" id="68775"/>
    <lineage>
        <taxon>Eukaryota</taxon>
        <taxon>Fungi</taxon>
        <taxon>Dikarya</taxon>
        <taxon>Basidiomycota</taxon>
        <taxon>Agaricomycotina</taxon>
        <taxon>Agaricomycetes</taxon>
        <taxon>Agaricomycetidae</taxon>
        <taxon>Agaricales</taxon>
        <taxon>Agaricineae</taxon>
        <taxon>Nidulariaceae</taxon>
        <taxon>Crucibulum</taxon>
    </lineage>
</organism>
<protein>
    <recommendedName>
        <fullName evidence="3">F-box domain-containing protein</fullName>
    </recommendedName>
</protein>
<dbReference type="OrthoDB" id="3244423at2759"/>